<dbReference type="GO" id="GO:0007166">
    <property type="term" value="P:cell surface receptor signaling pathway"/>
    <property type="evidence" value="ECO:0007669"/>
    <property type="project" value="InterPro"/>
</dbReference>
<keyword evidence="7" id="KW-0675">Receptor</keyword>
<dbReference type="EMBL" id="JAICCE010000021">
    <property type="protein sequence ID" value="KAG9262715.1"/>
    <property type="molecule type" value="Genomic_DNA"/>
</dbReference>
<evidence type="ECO:0000256" key="3">
    <source>
        <dbReference type="ARBA" id="ARBA00022989"/>
    </source>
</evidence>
<keyword evidence="4 5" id="KW-0472">Membrane</keyword>
<dbReference type="PROSITE" id="PS50261">
    <property type="entry name" value="G_PROTEIN_RECEP_F2_4"/>
    <property type="match status" value="1"/>
</dbReference>
<feature type="transmembrane region" description="Helical" evidence="5">
    <location>
        <begin position="135"/>
        <end position="153"/>
    </location>
</feature>
<reference evidence="7 8" key="1">
    <citation type="submission" date="2021-07" db="EMBL/GenBank/DDBJ databases">
        <authorList>
            <person name="Imarazene B."/>
            <person name="Zahm M."/>
            <person name="Klopp C."/>
            <person name="Cabau C."/>
            <person name="Beille S."/>
            <person name="Jouanno E."/>
            <person name="Castinel A."/>
            <person name="Lluch J."/>
            <person name="Gil L."/>
            <person name="Kuchtly C."/>
            <person name="Lopez Roques C."/>
            <person name="Donnadieu C."/>
            <person name="Parrinello H."/>
            <person name="Journot L."/>
            <person name="Du K."/>
            <person name="Schartl M."/>
            <person name="Retaux S."/>
            <person name="Guiguen Y."/>
        </authorList>
    </citation>
    <scope>NUCLEOTIDE SEQUENCE [LARGE SCALE GENOMIC DNA]</scope>
    <source>
        <strain evidence="7">Pach_M1</strain>
        <tissue evidence="7">Testis</tissue>
    </source>
</reference>
<proteinExistence type="predicted"/>
<protein>
    <submittedName>
        <fullName evidence="7">Adhesion G protein-coupled receptor E3-like</fullName>
    </submittedName>
</protein>
<evidence type="ECO:0000313" key="7">
    <source>
        <dbReference type="EMBL" id="KAG9262715.1"/>
    </source>
</evidence>
<evidence type="ECO:0000256" key="1">
    <source>
        <dbReference type="ARBA" id="ARBA00004141"/>
    </source>
</evidence>
<dbReference type="PRINTS" id="PR00249">
    <property type="entry name" value="GPCRSECRETIN"/>
</dbReference>
<gene>
    <name evidence="7" type="primary">ADGRE2</name>
    <name evidence="7" type="ORF">AMEX_G24536</name>
</gene>
<dbReference type="InterPro" id="IPR017981">
    <property type="entry name" value="GPCR_2-like_7TM"/>
</dbReference>
<dbReference type="GO" id="GO:0005886">
    <property type="term" value="C:plasma membrane"/>
    <property type="evidence" value="ECO:0007669"/>
    <property type="project" value="TreeGrafter"/>
</dbReference>
<name>A0A8T2KXW7_ASTMX</name>
<keyword evidence="3 5" id="KW-1133">Transmembrane helix</keyword>
<feature type="transmembrane region" description="Helical" evidence="5">
    <location>
        <begin position="258"/>
        <end position="279"/>
    </location>
</feature>
<comment type="subcellular location">
    <subcellularLocation>
        <location evidence="1">Membrane</location>
        <topology evidence="1">Multi-pass membrane protein</topology>
    </subcellularLocation>
</comment>
<evidence type="ECO:0000256" key="2">
    <source>
        <dbReference type="ARBA" id="ARBA00022692"/>
    </source>
</evidence>
<comment type="caution">
    <text evidence="7">The sequence shown here is derived from an EMBL/GenBank/DDBJ whole genome shotgun (WGS) entry which is preliminary data.</text>
</comment>
<sequence>MVSTLLSTIQFNSTGPQPNITIQLIENNTEYFEFCVGGNDTEELNCTTIPIVNDNTVCYCDFSYDFARLFAMVSMPVGIVFLVLTLVIFAVCRRQLNVNIVALLNLCFSLLLTYIIVLITAVLEKCGVLTGFMRYFSLCSFMWMLIDAVLLFISAKNLTKLRSSQKEVFGWKSLTVIGYVTPLVVVGVSAAAVPDGYQKTKCWVMDYGGFFWSFYGPVFCILAVNMILFMIILIYVALALKKLNQPDLQRSQRSDKKVILSVLLKTIAQFFIIGCPWIASVIFTDVRFCFVVLISLQSVFIFLVHCIFNREVREKCIKWMIKLCCCKNFKDVQRP</sequence>
<evidence type="ECO:0000256" key="5">
    <source>
        <dbReference type="SAM" id="Phobius"/>
    </source>
</evidence>
<dbReference type="Proteomes" id="UP000752171">
    <property type="component" value="Unassembled WGS sequence"/>
</dbReference>
<dbReference type="SUPFAM" id="SSF81321">
    <property type="entry name" value="Family A G protein-coupled receptor-like"/>
    <property type="match status" value="1"/>
</dbReference>
<accession>A0A8T2KXW7</accession>
<feature type="transmembrane region" description="Helical" evidence="5">
    <location>
        <begin position="69"/>
        <end position="91"/>
    </location>
</feature>
<dbReference type="Pfam" id="PF00002">
    <property type="entry name" value="7tm_2"/>
    <property type="match status" value="1"/>
</dbReference>
<dbReference type="PANTHER" id="PTHR12011">
    <property type="entry name" value="ADHESION G-PROTEIN COUPLED RECEPTOR"/>
    <property type="match status" value="1"/>
</dbReference>
<feature type="transmembrane region" description="Helical" evidence="5">
    <location>
        <begin position="103"/>
        <end position="123"/>
    </location>
</feature>
<feature type="transmembrane region" description="Helical" evidence="5">
    <location>
        <begin position="174"/>
        <end position="194"/>
    </location>
</feature>
<organism evidence="7 8">
    <name type="scientific">Astyanax mexicanus</name>
    <name type="common">Blind cave fish</name>
    <name type="synonym">Astyanax fasciatus mexicanus</name>
    <dbReference type="NCBI Taxonomy" id="7994"/>
    <lineage>
        <taxon>Eukaryota</taxon>
        <taxon>Metazoa</taxon>
        <taxon>Chordata</taxon>
        <taxon>Craniata</taxon>
        <taxon>Vertebrata</taxon>
        <taxon>Euteleostomi</taxon>
        <taxon>Actinopterygii</taxon>
        <taxon>Neopterygii</taxon>
        <taxon>Teleostei</taxon>
        <taxon>Ostariophysi</taxon>
        <taxon>Characiformes</taxon>
        <taxon>Characoidei</taxon>
        <taxon>Acestrorhamphidae</taxon>
        <taxon>Acestrorhamphinae</taxon>
        <taxon>Astyanax</taxon>
    </lineage>
</organism>
<evidence type="ECO:0000256" key="4">
    <source>
        <dbReference type="ARBA" id="ARBA00023136"/>
    </source>
</evidence>
<feature type="transmembrane region" description="Helical" evidence="5">
    <location>
        <begin position="285"/>
        <end position="308"/>
    </location>
</feature>
<feature type="domain" description="G-protein coupled receptors family 2 profile 2" evidence="6">
    <location>
        <begin position="67"/>
        <end position="309"/>
    </location>
</feature>
<keyword evidence="2 5" id="KW-0812">Transmembrane</keyword>
<feature type="transmembrane region" description="Helical" evidence="5">
    <location>
        <begin position="214"/>
        <end position="238"/>
    </location>
</feature>
<evidence type="ECO:0000313" key="8">
    <source>
        <dbReference type="Proteomes" id="UP000752171"/>
    </source>
</evidence>
<dbReference type="Gene3D" id="1.20.1070.10">
    <property type="entry name" value="Rhodopsin 7-helix transmembrane proteins"/>
    <property type="match status" value="1"/>
</dbReference>
<dbReference type="GO" id="GO:0007189">
    <property type="term" value="P:adenylate cyclase-activating G protein-coupled receptor signaling pathway"/>
    <property type="evidence" value="ECO:0007669"/>
    <property type="project" value="TreeGrafter"/>
</dbReference>
<evidence type="ECO:0000259" key="6">
    <source>
        <dbReference type="PROSITE" id="PS50261"/>
    </source>
</evidence>
<dbReference type="PANTHER" id="PTHR12011:SF469">
    <property type="entry name" value="ADHESION G PROTEIN-COUPLED RECEPTOR E1-RELATED"/>
    <property type="match status" value="1"/>
</dbReference>
<dbReference type="InterPro" id="IPR000832">
    <property type="entry name" value="GPCR_2_secretin-like"/>
</dbReference>
<dbReference type="AlphaFoldDB" id="A0A8T2KXW7"/>
<dbReference type="GO" id="GO:0004930">
    <property type="term" value="F:G protein-coupled receptor activity"/>
    <property type="evidence" value="ECO:0007669"/>
    <property type="project" value="InterPro"/>
</dbReference>